<keyword evidence="3" id="KW-1185">Reference proteome</keyword>
<evidence type="ECO:0000256" key="1">
    <source>
        <dbReference type="SAM" id="MobiDB-lite"/>
    </source>
</evidence>
<organism evidence="2">
    <name type="scientific">Oryza barthii</name>
    <dbReference type="NCBI Taxonomy" id="65489"/>
    <lineage>
        <taxon>Eukaryota</taxon>
        <taxon>Viridiplantae</taxon>
        <taxon>Streptophyta</taxon>
        <taxon>Embryophyta</taxon>
        <taxon>Tracheophyta</taxon>
        <taxon>Spermatophyta</taxon>
        <taxon>Magnoliopsida</taxon>
        <taxon>Liliopsida</taxon>
        <taxon>Poales</taxon>
        <taxon>Poaceae</taxon>
        <taxon>BOP clade</taxon>
        <taxon>Oryzoideae</taxon>
        <taxon>Oryzeae</taxon>
        <taxon>Oryzinae</taxon>
        <taxon>Oryza</taxon>
    </lineage>
</organism>
<reference evidence="2" key="2">
    <citation type="submission" date="2015-03" db="UniProtKB">
        <authorList>
            <consortium name="EnsemblPlants"/>
        </authorList>
    </citation>
    <scope>IDENTIFICATION</scope>
</reference>
<dbReference type="AlphaFoldDB" id="A0A0D3FBC2"/>
<feature type="compositionally biased region" description="Acidic residues" evidence="1">
    <location>
        <begin position="214"/>
        <end position="227"/>
    </location>
</feature>
<protein>
    <submittedName>
        <fullName evidence="2">Uncharacterized protein</fullName>
    </submittedName>
</protein>
<dbReference type="Proteomes" id="UP000026960">
    <property type="component" value="Chromosome 2"/>
</dbReference>
<dbReference type="Gramene" id="OBART02G35130.1">
    <property type="protein sequence ID" value="OBART02G35130.1"/>
    <property type="gene ID" value="OBART02G35130"/>
</dbReference>
<sequence length="263" mass="28149">MTVQAAKQAPTRVQVGSGEHAEQQRTEVMVCCLVAVGRPPTLGGGIFHDGEEEINEPVVHVAARLAAQRVGERAQAVVRVVVDLAGEVVVAGGEQAREGREVVVRLAVVHVLGAVEHEDVAVGDDLQSHQHGVLLLVQAAHHEADVDGGAPRRRLERVRHAEQRAPLVEVGAGEDAEEHAEVDVVVRRRRRRDALAGGVAWGKRRLELAQVVGEDDQVEEREDGDGDEAGREEMPSSSDAVDCVVAEQLAAATREIASVPSSW</sequence>
<feature type="region of interest" description="Disordered" evidence="1">
    <location>
        <begin position="1"/>
        <end position="20"/>
    </location>
</feature>
<evidence type="ECO:0000313" key="3">
    <source>
        <dbReference type="Proteomes" id="UP000026960"/>
    </source>
</evidence>
<dbReference type="HOGENOM" id="CLU_1059137_0_0_1"/>
<dbReference type="PaxDb" id="65489-OBART02G35130.1"/>
<feature type="region of interest" description="Disordered" evidence="1">
    <location>
        <begin position="214"/>
        <end position="240"/>
    </location>
</feature>
<name>A0A0D3FBC2_9ORYZ</name>
<accession>A0A0D3FBC2</accession>
<proteinExistence type="predicted"/>
<evidence type="ECO:0000313" key="2">
    <source>
        <dbReference type="EnsemblPlants" id="OBART02G35130.1"/>
    </source>
</evidence>
<reference evidence="2" key="1">
    <citation type="journal article" date="2009" name="Rice">
        <title>De Novo Next Generation Sequencing of Plant Genomes.</title>
        <authorList>
            <person name="Rounsley S."/>
            <person name="Marri P.R."/>
            <person name="Yu Y."/>
            <person name="He R."/>
            <person name="Sisneros N."/>
            <person name="Goicoechea J.L."/>
            <person name="Lee S.J."/>
            <person name="Angelova A."/>
            <person name="Kudrna D."/>
            <person name="Luo M."/>
            <person name="Affourtit J."/>
            <person name="Desany B."/>
            <person name="Knight J."/>
            <person name="Niazi F."/>
            <person name="Egholm M."/>
            <person name="Wing R.A."/>
        </authorList>
    </citation>
    <scope>NUCLEOTIDE SEQUENCE [LARGE SCALE GENOMIC DNA]</scope>
    <source>
        <strain evidence="2">cv. IRGC 105608</strain>
    </source>
</reference>
<dbReference type="EnsemblPlants" id="OBART02G35130.1">
    <property type="protein sequence ID" value="OBART02G35130.1"/>
    <property type="gene ID" value="OBART02G35130"/>
</dbReference>